<keyword evidence="7 9" id="KW-1133">Transmembrane helix</keyword>
<keyword evidence="4 9" id="KW-0812">Transmembrane</keyword>
<comment type="similarity">
    <text evidence="2 9">Belongs to the ADP/ATP translocase tlc family.</text>
</comment>
<evidence type="ECO:0000256" key="9">
    <source>
        <dbReference type="RuleBase" id="RU363121"/>
    </source>
</evidence>
<evidence type="ECO:0000256" key="5">
    <source>
        <dbReference type="ARBA" id="ARBA00022741"/>
    </source>
</evidence>
<evidence type="ECO:0000256" key="7">
    <source>
        <dbReference type="ARBA" id="ARBA00022989"/>
    </source>
</evidence>
<organism evidence="10 11">
    <name type="scientific">Haematococcus lacustris</name>
    <name type="common">Green alga</name>
    <name type="synonym">Haematococcus pluvialis</name>
    <dbReference type="NCBI Taxonomy" id="44745"/>
    <lineage>
        <taxon>Eukaryota</taxon>
        <taxon>Viridiplantae</taxon>
        <taxon>Chlorophyta</taxon>
        <taxon>core chlorophytes</taxon>
        <taxon>Chlorophyceae</taxon>
        <taxon>CS clade</taxon>
        <taxon>Chlamydomonadales</taxon>
        <taxon>Haematococcaceae</taxon>
        <taxon>Haematococcus</taxon>
    </lineage>
</organism>
<evidence type="ECO:0000256" key="1">
    <source>
        <dbReference type="ARBA" id="ARBA00004141"/>
    </source>
</evidence>
<dbReference type="GO" id="GO:0005524">
    <property type="term" value="F:ATP binding"/>
    <property type="evidence" value="ECO:0007669"/>
    <property type="project" value="UniProtKB-KW"/>
</dbReference>
<evidence type="ECO:0000313" key="11">
    <source>
        <dbReference type="Proteomes" id="UP000485058"/>
    </source>
</evidence>
<comment type="caution">
    <text evidence="9">Lacks conserved residue(s) required for the propagation of feature annotation.</text>
</comment>
<keyword evidence="11" id="KW-1185">Reference proteome</keyword>
<dbReference type="Proteomes" id="UP000485058">
    <property type="component" value="Unassembled WGS sequence"/>
</dbReference>
<protein>
    <recommendedName>
        <fullName evidence="9">ADP,ATP carrier protein</fullName>
    </recommendedName>
</protein>
<dbReference type="AlphaFoldDB" id="A0A699YN99"/>
<keyword evidence="6 9" id="KW-0067">ATP-binding</keyword>
<proteinExistence type="inferred from homology"/>
<evidence type="ECO:0000256" key="2">
    <source>
        <dbReference type="ARBA" id="ARBA00007127"/>
    </source>
</evidence>
<name>A0A699YN99_HAELA</name>
<feature type="transmembrane region" description="Helical" evidence="9">
    <location>
        <begin position="26"/>
        <end position="45"/>
    </location>
</feature>
<dbReference type="InterPro" id="IPR004667">
    <property type="entry name" value="ADP_ATP_car_bac_type"/>
</dbReference>
<evidence type="ECO:0000256" key="8">
    <source>
        <dbReference type="ARBA" id="ARBA00023136"/>
    </source>
</evidence>
<comment type="subcellular location">
    <subcellularLocation>
        <location evidence="1">Membrane</location>
        <topology evidence="1">Multi-pass membrane protein</topology>
    </subcellularLocation>
    <subcellularLocation>
        <location evidence="9">Plastid</location>
        <location evidence="9">Chloroplast membrane</location>
        <topology evidence="9">Multi-pass membrane protein</topology>
    </subcellularLocation>
</comment>
<dbReference type="EMBL" id="BLLF01000157">
    <property type="protein sequence ID" value="GFH08376.1"/>
    <property type="molecule type" value="Genomic_DNA"/>
</dbReference>
<feature type="transmembrane region" description="Helical" evidence="9">
    <location>
        <begin position="85"/>
        <end position="105"/>
    </location>
</feature>
<dbReference type="PANTHER" id="PTHR31187:SF1">
    <property type="entry name" value="ADP,ATP CARRIER PROTEIN 1"/>
    <property type="match status" value="1"/>
</dbReference>
<evidence type="ECO:0000313" key="10">
    <source>
        <dbReference type="EMBL" id="GFH08376.1"/>
    </source>
</evidence>
<dbReference type="PANTHER" id="PTHR31187">
    <property type="match status" value="1"/>
</dbReference>
<gene>
    <name evidence="10" type="ORF">HaLaN_03323</name>
</gene>
<dbReference type="GO" id="GO:0005471">
    <property type="term" value="F:ATP:ADP antiporter activity"/>
    <property type="evidence" value="ECO:0007669"/>
    <property type="project" value="InterPro"/>
</dbReference>
<dbReference type="GO" id="GO:0031969">
    <property type="term" value="C:chloroplast membrane"/>
    <property type="evidence" value="ECO:0007669"/>
    <property type="project" value="UniProtKB-SubCell"/>
</dbReference>
<keyword evidence="8 9" id="KW-0472">Membrane</keyword>
<keyword evidence="9" id="KW-0150">Chloroplast</keyword>
<evidence type="ECO:0000256" key="3">
    <source>
        <dbReference type="ARBA" id="ARBA00022448"/>
    </source>
</evidence>
<evidence type="ECO:0000256" key="4">
    <source>
        <dbReference type="ARBA" id="ARBA00022692"/>
    </source>
</evidence>
<dbReference type="Pfam" id="PF03219">
    <property type="entry name" value="TLC"/>
    <property type="match status" value="1"/>
</dbReference>
<keyword evidence="9" id="KW-0934">Plastid</keyword>
<accession>A0A699YN99</accession>
<comment type="caution">
    <text evidence="10">The sequence shown here is derived from an EMBL/GenBank/DDBJ whole genome shotgun (WGS) entry which is preliminary data.</text>
</comment>
<feature type="transmembrane region" description="Helical" evidence="9">
    <location>
        <begin position="57"/>
        <end position="79"/>
    </location>
</feature>
<evidence type="ECO:0000256" key="6">
    <source>
        <dbReference type="ARBA" id="ARBA00022840"/>
    </source>
</evidence>
<sequence>MEFAWKSHISLLYPTPAQFTSFLGDVSVWQGVVTGGLMVLSPALFERLGWKGVASTTPIILMWGGSLFFAACMAFQFFLAGSPQAGLGHLTLQVLVYLGALLYVFSKSAKFSLFKPAEEMTLRPSCCLLS</sequence>
<keyword evidence="5 9" id="KW-0547">Nucleotide-binding</keyword>
<keyword evidence="3 9" id="KW-0813">Transport</keyword>
<reference evidence="10 11" key="1">
    <citation type="submission" date="2020-02" db="EMBL/GenBank/DDBJ databases">
        <title>Draft genome sequence of Haematococcus lacustris strain NIES-144.</title>
        <authorList>
            <person name="Morimoto D."/>
            <person name="Nakagawa S."/>
            <person name="Yoshida T."/>
            <person name="Sawayama S."/>
        </authorList>
    </citation>
    <scope>NUCLEOTIDE SEQUENCE [LARGE SCALE GENOMIC DNA]</scope>
    <source>
        <strain evidence="10 11">NIES-144</strain>
    </source>
</reference>